<dbReference type="SUPFAM" id="SSF47473">
    <property type="entry name" value="EF-hand"/>
    <property type="match status" value="1"/>
</dbReference>
<name>A0A2T7NLB0_POMCA</name>
<dbReference type="InterPro" id="IPR039470">
    <property type="entry name" value="Nuc_deoxyri_tr2"/>
</dbReference>
<sequence>MLKLVLESSVPFEKELWTVFKKYDDDGKLKISNIRSAFNDLNLFPSYSQVQEMVHCAVEYGSPCMADHVTFGEFCVLVDELRHHYETCFTQPLPQSVLPSKVQAHGTEGRRKRKGLRPLMFLGGSCGSPKGPSLWRQQEAIPYLKQHNITFYNPQVNTWRPELIELEDRAKQVADLLLFVIENCTRAVVSLCEIAYLVGCQRQIVVMFKDLKGDVFSVCDETISEREKEDLRRGRQVLIDIIERNGIPVFDNMNKALDCLSLNIHQGVRIQDLTLSHGAQPVKHGHMLVGEALLKLRETFNSITCDSEGRITKDELRLGYRCFTGRELSASNLHQRRPDKLSFSFEEFCCIVTECKRQRPSVVSSLCTALFNPFRWIAEKFGSQKVTHADCVDVHDIYLGGSCGDTNWREDIALPLIKRHGVSFHNPHVTEWYNSLIPMQVAEREKCRLMLYVITNTTRAVAAMVEAAYYIGLGCRVVLCLQKLQPNIPISSEEVTHCALQDYNRGRAYLSDMASREGVPEFEDVAEAVECAINQINEMHSLQGT</sequence>
<evidence type="ECO:0000313" key="1">
    <source>
        <dbReference type="EMBL" id="PVD21945.1"/>
    </source>
</evidence>
<proteinExistence type="predicted"/>
<dbReference type="Pfam" id="PF15891">
    <property type="entry name" value="Nuc_deoxyri_tr2"/>
    <property type="match status" value="2"/>
</dbReference>
<dbReference type="STRING" id="400727.A0A2T7NLB0"/>
<dbReference type="PANTHER" id="PTHR36300:SF1">
    <property type="entry name" value="RAW, ISOFORM A"/>
    <property type="match status" value="1"/>
</dbReference>
<dbReference type="PANTHER" id="PTHR36300">
    <property type="entry name" value="RAW, ISOFORM A"/>
    <property type="match status" value="1"/>
</dbReference>
<organism evidence="1 2">
    <name type="scientific">Pomacea canaliculata</name>
    <name type="common">Golden apple snail</name>
    <dbReference type="NCBI Taxonomy" id="400727"/>
    <lineage>
        <taxon>Eukaryota</taxon>
        <taxon>Metazoa</taxon>
        <taxon>Spiralia</taxon>
        <taxon>Lophotrochozoa</taxon>
        <taxon>Mollusca</taxon>
        <taxon>Gastropoda</taxon>
        <taxon>Caenogastropoda</taxon>
        <taxon>Architaenioglossa</taxon>
        <taxon>Ampullarioidea</taxon>
        <taxon>Ampullariidae</taxon>
        <taxon>Pomacea</taxon>
    </lineage>
</organism>
<dbReference type="GO" id="GO:0005886">
    <property type="term" value="C:plasma membrane"/>
    <property type="evidence" value="ECO:0007669"/>
    <property type="project" value="TreeGrafter"/>
</dbReference>
<dbReference type="EMBL" id="PZQS01000011">
    <property type="protein sequence ID" value="PVD21945.1"/>
    <property type="molecule type" value="Genomic_DNA"/>
</dbReference>
<evidence type="ECO:0000313" key="2">
    <source>
        <dbReference type="Proteomes" id="UP000245119"/>
    </source>
</evidence>
<dbReference type="Gene3D" id="3.40.50.450">
    <property type="match status" value="2"/>
</dbReference>
<dbReference type="AlphaFoldDB" id="A0A2T7NLB0"/>
<comment type="caution">
    <text evidence="1">The sequence shown here is derived from an EMBL/GenBank/DDBJ whole genome shotgun (WGS) entry which is preliminary data.</text>
</comment>
<accession>A0A2T7NLB0</accession>
<reference evidence="1 2" key="1">
    <citation type="submission" date="2018-04" db="EMBL/GenBank/DDBJ databases">
        <title>The genome of golden apple snail Pomacea canaliculata provides insight into stress tolerance and invasive adaptation.</title>
        <authorList>
            <person name="Liu C."/>
            <person name="Liu B."/>
            <person name="Ren Y."/>
            <person name="Zhang Y."/>
            <person name="Wang H."/>
            <person name="Li S."/>
            <person name="Jiang F."/>
            <person name="Yin L."/>
            <person name="Zhang G."/>
            <person name="Qian W."/>
            <person name="Fan W."/>
        </authorList>
    </citation>
    <scope>NUCLEOTIDE SEQUENCE [LARGE SCALE GENOMIC DNA]</scope>
    <source>
        <strain evidence="1">SZHN2017</strain>
        <tissue evidence="1">Muscle</tissue>
    </source>
</reference>
<keyword evidence="2" id="KW-1185">Reference proteome</keyword>
<protein>
    <recommendedName>
        <fullName evidence="3">EF-hand domain-containing protein</fullName>
    </recommendedName>
</protein>
<dbReference type="Proteomes" id="UP000245119">
    <property type="component" value="Linkage Group LG11"/>
</dbReference>
<dbReference type="InterPro" id="IPR011992">
    <property type="entry name" value="EF-hand-dom_pair"/>
</dbReference>
<evidence type="ECO:0008006" key="3">
    <source>
        <dbReference type="Google" id="ProtNLM"/>
    </source>
</evidence>
<gene>
    <name evidence="1" type="ORF">C0Q70_17748</name>
</gene>
<dbReference type="OrthoDB" id="6493944at2759"/>